<feature type="domain" description="MmgE/PrpD N-terminal" evidence="2">
    <location>
        <begin position="19"/>
        <end position="238"/>
    </location>
</feature>
<dbReference type="EMBL" id="BAAAMU010000090">
    <property type="protein sequence ID" value="GAA1671746.1"/>
    <property type="molecule type" value="Genomic_DNA"/>
</dbReference>
<dbReference type="InterPro" id="IPR036148">
    <property type="entry name" value="MmgE/PrpD_sf"/>
</dbReference>
<dbReference type="Proteomes" id="UP001500064">
    <property type="component" value="Unassembled WGS sequence"/>
</dbReference>
<dbReference type="InterPro" id="IPR042183">
    <property type="entry name" value="MmgE/PrpD_sf_1"/>
</dbReference>
<dbReference type="PANTHER" id="PTHR16943">
    <property type="entry name" value="2-METHYLCITRATE DEHYDRATASE-RELATED"/>
    <property type="match status" value="1"/>
</dbReference>
<name>A0ABN2GIE7_9ACTN</name>
<dbReference type="Pfam" id="PF03972">
    <property type="entry name" value="MmgE_PrpD_N"/>
    <property type="match status" value="1"/>
</dbReference>
<dbReference type="Pfam" id="PF19305">
    <property type="entry name" value="MmgE_PrpD_C"/>
    <property type="match status" value="1"/>
</dbReference>
<accession>A0ABN2GIE7</accession>
<dbReference type="SUPFAM" id="SSF103378">
    <property type="entry name" value="2-methylcitrate dehydratase PrpD"/>
    <property type="match status" value="1"/>
</dbReference>
<reference evidence="4 5" key="1">
    <citation type="journal article" date="2019" name="Int. J. Syst. Evol. Microbiol.">
        <title>The Global Catalogue of Microorganisms (GCM) 10K type strain sequencing project: providing services to taxonomists for standard genome sequencing and annotation.</title>
        <authorList>
            <consortium name="The Broad Institute Genomics Platform"/>
            <consortium name="The Broad Institute Genome Sequencing Center for Infectious Disease"/>
            <person name="Wu L."/>
            <person name="Ma J."/>
        </authorList>
    </citation>
    <scope>NUCLEOTIDE SEQUENCE [LARGE SCALE GENOMIC DNA]</scope>
    <source>
        <strain evidence="4 5">JCM 13929</strain>
    </source>
</reference>
<organism evidence="4 5">
    <name type="scientific">Nonomuraea maheshkhaliensis</name>
    <dbReference type="NCBI Taxonomy" id="419590"/>
    <lineage>
        <taxon>Bacteria</taxon>
        <taxon>Bacillati</taxon>
        <taxon>Actinomycetota</taxon>
        <taxon>Actinomycetes</taxon>
        <taxon>Streptosporangiales</taxon>
        <taxon>Streptosporangiaceae</taxon>
        <taxon>Nonomuraea</taxon>
    </lineage>
</organism>
<protein>
    <submittedName>
        <fullName evidence="4">MmgE/PrpD family protein</fullName>
    </submittedName>
</protein>
<dbReference type="Gene3D" id="3.30.1330.120">
    <property type="entry name" value="2-methylcitrate dehydratase PrpD"/>
    <property type="match status" value="1"/>
</dbReference>
<proteinExistence type="inferred from homology"/>
<evidence type="ECO:0000259" key="3">
    <source>
        <dbReference type="Pfam" id="PF19305"/>
    </source>
</evidence>
<comment type="caution">
    <text evidence="4">The sequence shown here is derived from an EMBL/GenBank/DDBJ whole genome shotgun (WGS) entry which is preliminary data.</text>
</comment>
<evidence type="ECO:0000259" key="2">
    <source>
        <dbReference type="Pfam" id="PF03972"/>
    </source>
</evidence>
<dbReference type="Gene3D" id="1.10.4100.10">
    <property type="entry name" value="2-methylcitrate dehydratase PrpD"/>
    <property type="match status" value="1"/>
</dbReference>
<dbReference type="InterPro" id="IPR005656">
    <property type="entry name" value="MmgE_PrpD"/>
</dbReference>
<dbReference type="InterPro" id="IPR042188">
    <property type="entry name" value="MmgE/PrpD_sf_2"/>
</dbReference>
<keyword evidence="5" id="KW-1185">Reference proteome</keyword>
<evidence type="ECO:0000256" key="1">
    <source>
        <dbReference type="ARBA" id="ARBA00006174"/>
    </source>
</evidence>
<dbReference type="InterPro" id="IPR045336">
    <property type="entry name" value="MmgE_PrpD_N"/>
</dbReference>
<dbReference type="InterPro" id="IPR045337">
    <property type="entry name" value="MmgE_PrpD_C"/>
</dbReference>
<gene>
    <name evidence="4" type="ORF">GCM10009733_081250</name>
</gene>
<comment type="similarity">
    <text evidence="1">Belongs to the PrpD family.</text>
</comment>
<dbReference type="RefSeq" id="WP_346112128.1">
    <property type="nucleotide sequence ID" value="NZ_BAAAMU010000090.1"/>
</dbReference>
<sequence>MTRHPLAELAGLVAAPAPFPIEVIERAKRHLLDTLGAALAGATTPAPGLTAPGNAPVWGTGLSVAPRDAALLNGIAAHALELDDTGGCDHSGAVVVPAALAFLSLADRPVPGSELLAAVVLGYEVARRLLEACGGYAAHNEAGWHSTGTCGTFGAAAAGARLLGLDGARPADALGLAAGFSGGLWAFVHDGAPSKRLHAGRAAEGGLAAALLAAAGTHGPGPVFDGVWGGFLRTYAGPDADPGALTRDLGKEWRISRCSIKPYASCRSTHSSIDAIGGLNLHPGEIARIHVRLSPLVAGMCGGRDVSTLPRAQLSLPYGIAARVLYGDADLAAYSPERRADPRAAELMNLIDLEVDTAMGGIDEPALTVTTTSGAVRRARVRHPLGSPANPLSDERLLAKFHGLAPGREHLAEHVMTLDTRSDARDLLPLLCGAR</sequence>
<dbReference type="PANTHER" id="PTHR16943:SF8">
    <property type="entry name" value="2-METHYLCITRATE DEHYDRATASE"/>
    <property type="match status" value="1"/>
</dbReference>
<feature type="domain" description="MmgE/PrpD C-terminal" evidence="3">
    <location>
        <begin position="263"/>
        <end position="408"/>
    </location>
</feature>
<evidence type="ECO:0000313" key="4">
    <source>
        <dbReference type="EMBL" id="GAA1671746.1"/>
    </source>
</evidence>
<evidence type="ECO:0000313" key="5">
    <source>
        <dbReference type="Proteomes" id="UP001500064"/>
    </source>
</evidence>